<proteinExistence type="predicted"/>
<protein>
    <submittedName>
        <fullName evidence="2">LSU ribosomal protein L4p (L1e)</fullName>
    </submittedName>
</protein>
<feature type="non-terminal residue" evidence="2">
    <location>
        <position position="208"/>
    </location>
</feature>
<feature type="compositionally biased region" description="Basic and acidic residues" evidence="1">
    <location>
        <begin position="159"/>
        <end position="171"/>
    </location>
</feature>
<feature type="non-terminal residue" evidence="2">
    <location>
        <position position="1"/>
    </location>
</feature>
<gene>
    <name evidence="2" type="ORF">AVDCRST_MAG09-1794</name>
</gene>
<keyword evidence="2" id="KW-0687">Ribonucleoprotein</keyword>
<name>A0A6J4T5N0_9SPHN</name>
<evidence type="ECO:0000256" key="1">
    <source>
        <dbReference type="SAM" id="MobiDB-lite"/>
    </source>
</evidence>
<feature type="compositionally biased region" description="Basic and acidic residues" evidence="1">
    <location>
        <begin position="97"/>
        <end position="110"/>
    </location>
</feature>
<feature type="compositionally biased region" description="Basic residues" evidence="1">
    <location>
        <begin position="70"/>
        <end position="95"/>
    </location>
</feature>
<feature type="region of interest" description="Disordered" evidence="1">
    <location>
        <begin position="1"/>
        <end position="208"/>
    </location>
</feature>
<dbReference type="EMBL" id="CADCVZ010000036">
    <property type="protein sequence ID" value="CAA9513781.1"/>
    <property type="molecule type" value="Genomic_DNA"/>
</dbReference>
<organism evidence="2">
    <name type="scientific">uncultured Sphingomonas sp</name>
    <dbReference type="NCBI Taxonomy" id="158754"/>
    <lineage>
        <taxon>Bacteria</taxon>
        <taxon>Pseudomonadati</taxon>
        <taxon>Pseudomonadota</taxon>
        <taxon>Alphaproteobacteria</taxon>
        <taxon>Sphingomonadales</taxon>
        <taxon>Sphingomonadaceae</taxon>
        <taxon>Sphingomonas</taxon>
        <taxon>environmental samples</taxon>
    </lineage>
</organism>
<keyword evidence="2" id="KW-0689">Ribosomal protein</keyword>
<accession>A0A6J4T5N0</accession>
<evidence type="ECO:0000313" key="2">
    <source>
        <dbReference type="EMBL" id="CAA9513781.1"/>
    </source>
</evidence>
<reference evidence="2" key="1">
    <citation type="submission" date="2020-02" db="EMBL/GenBank/DDBJ databases">
        <authorList>
            <person name="Meier V. D."/>
        </authorList>
    </citation>
    <scope>NUCLEOTIDE SEQUENCE</scope>
    <source>
        <strain evidence="2">AVDCRST_MAG09</strain>
    </source>
</reference>
<sequence length="208" mass="23934">EGLRSDPRRASGWRLRAQRCRVRRRAPRRHPAPRRHLAAGEPPRLGARHPRALGRQPYRQEVWPAEGWRHRSSRRSPRPNFHRRRQGPRRPRPRVQRVAEQEGARARLEDGAVVEGPIGQPRDPRQSRCGRGQDQGAAREAGSARLRQDGAGDRRRRAERLLRTRLVEPRQHQPAAGGRRQCVRHHAPRDAGSDPRRGRKAGGPVQWL</sequence>
<feature type="compositionally biased region" description="Basic residues" evidence="1">
    <location>
        <begin position="16"/>
        <end position="37"/>
    </location>
</feature>
<dbReference type="AlphaFoldDB" id="A0A6J4T5N0"/>
<dbReference type="GO" id="GO:0005840">
    <property type="term" value="C:ribosome"/>
    <property type="evidence" value="ECO:0007669"/>
    <property type="project" value="UniProtKB-KW"/>
</dbReference>